<comment type="caution">
    <text evidence="1">The sequence shown here is derived from an EMBL/GenBank/DDBJ whole genome shotgun (WGS) entry which is preliminary data.</text>
</comment>
<accession>X1CDS9</accession>
<proteinExistence type="predicted"/>
<protein>
    <submittedName>
        <fullName evidence="1">Uncharacterized protein</fullName>
    </submittedName>
</protein>
<reference evidence="1" key="1">
    <citation type="journal article" date="2014" name="Front. Microbiol.">
        <title>High frequency of phylogenetically diverse reductive dehalogenase-homologous genes in deep subseafloor sedimentary metagenomes.</title>
        <authorList>
            <person name="Kawai M."/>
            <person name="Futagami T."/>
            <person name="Toyoda A."/>
            <person name="Takaki Y."/>
            <person name="Nishi S."/>
            <person name="Hori S."/>
            <person name="Arai W."/>
            <person name="Tsubouchi T."/>
            <person name="Morono Y."/>
            <person name="Uchiyama I."/>
            <person name="Ito T."/>
            <person name="Fujiyama A."/>
            <person name="Inagaki F."/>
            <person name="Takami H."/>
        </authorList>
    </citation>
    <scope>NUCLEOTIDE SEQUENCE</scope>
    <source>
        <strain evidence="1">Expedition CK06-06</strain>
    </source>
</reference>
<dbReference type="AlphaFoldDB" id="X1CDS9"/>
<organism evidence="1">
    <name type="scientific">marine sediment metagenome</name>
    <dbReference type="NCBI Taxonomy" id="412755"/>
    <lineage>
        <taxon>unclassified sequences</taxon>
        <taxon>metagenomes</taxon>
        <taxon>ecological metagenomes</taxon>
    </lineage>
</organism>
<name>X1CDS9_9ZZZZ</name>
<gene>
    <name evidence="1" type="ORF">S01H4_44401</name>
</gene>
<sequence length="115" mass="12828">MLSGMLLETKQAFLFDPFTAISYTPSRRTQIVASRETPDGAALRANRISSLSLSRTYVADFDWALALYDPNDMQKRSGAQVEMDGGLMVFNNETARVPVGLHPTGFETERRSIRP</sequence>
<evidence type="ECO:0000313" key="1">
    <source>
        <dbReference type="EMBL" id="GAG91297.1"/>
    </source>
</evidence>
<dbReference type="EMBL" id="BART01024617">
    <property type="protein sequence ID" value="GAG91297.1"/>
    <property type="molecule type" value="Genomic_DNA"/>
</dbReference>